<feature type="transmembrane region" description="Helical" evidence="6">
    <location>
        <begin position="483"/>
        <end position="503"/>
    </location>
</feature>
<dbReference type="InterPro" id="IPR001279">
    <property type="entry name" value="Metallo-B-lactamas"/>
</dbReference>
<evidence type="ECO:0000313" key="8">
    <source>
        <dbReference type="EMBL" id="MCZ0704003.1"/>
    </source>
</evidence>
<dbReference type="EMBL" id="JAPRAT010000026">
    <property type="protein sequence ID" value="MCZ0704003.1"/>
    <property type="molecule type" value="Genomic_DNA"/>
</dbReference>
<dbReference type="NCBIfam" id="TIGR00361">
    <property type="entry name" value="ComEC_Rec2"/>
    <property type="match status" value="1"/>
</dbReference>
<dbReference type="AlphaFoldDB" id="A0A9J6RF92"/>
<protein>
    <submittedName>
        <fullName evidence="8">DNA internalization-related competence protein ComEC/Rec2</fullName>
    </submittedName>
</protein>
<evidence type="ECO:0000256" key="3">
    <source>
        <dbReference type="ARBA" id="ARBA00022692"/>
    </source>
</evidence>
<dbReference type="InterPro" id="IPR025405">
    <property type="entry name" value="DUF4131"/>
</dbReference>
<dbReference type="CDD" id="cd07731">
    <property type="entry name" value="ComA-like_MBL-fold"/>
    <property type="match status" value="1"/>
</dbReference>
<organism evidence="8 9">
    <name type="scientific">Natronobacillus azotifigens</name>
    <dbReference type="NCBI Taxonomy" id="472978"/>
    <lineage>
        <taxon>Bacteria</taxon>
        <taxon>Bacillati</taxon>
        <taxon>Bacillota</taxon>
        <taxon>Bacilli</taxon>
        <taxon>Bacillales</taxon>
        <taxon>Bacillaceae</taxon>
        <taxon>Natronobacillus</taxon>
    </lineage>
</organism>
<accession>A0A9J6RF92</accession>
<dbReference type="PANTHER" id="PTHR30619:SF7">
    <property type="entry name" value="BETA-LACTAMASE DOMAIN PROTEIN"/>
    <property type="match status" value="1"/>
</dbReference>
<evidence type="ECO:0000313" key="9">
    <source>
        <dbReference type="Proteomes" id="UP001084197"/>
    </source>
</evidence>
<gene>
    <name evidence="8" type="ORF">OWO01_12345</name>
</gene>
<keyword evidence="3 6" id="KW-0812">Transmembrane</keyword>
<evidence type="ECO:0000256" key="2">
    <source>
        <dbReference type="ARBA" id="ARBA00022475"/>
    </source>
</evidence>
<dbReference type="SMART" id="SM00849">
    <property type="entry name" value="Lactamase_B"/>
    <property type="match status" value="1"/>
</dbReference>
<comment type="caution">
    <text evidence="8">The sequence shown here is derived from an EMBL/GenBank/DDBJ whole genome shotgun (WGS) entry which is preliminary data.</text>
</comment>
<dbReference type="Proteomes" id="UP001084197">
    <property type="component" value="Unassembled WGS sequence"/>
</dbReference>
<keyword evidence="2" id="KW-1003">Cell membrane</keyword>
<feature type="transmembrane region" description="Helical" evidence="6">
    <location>
        <begin position="449"/>
        <end position="471"/>
    </location>
</feature>
<keyword evidence="9" id="KW-1185">Reference proteome</keyword>
<dbReference type="InterPro" id="IPR036866">
    <property type="entry name" value="RibonucZ/Hydroxyglut_hydro"/>
</dbReference>
<keyword evidence="4 6" id="KW-1133">Transmembrane helix</keyword>
<evidence type="ECO:0000259" key="7">
    <source>
        <dbReference type="SMART" id="SM00849"/>
    </source>
</evidence>
<dbReference type="Gene3D" id="3.60.15.10">
    <property type="entry name" value="Ribonuclease Z/Hydroxyacylglutathione hydrolase-like"/>
    <property type="match status" value="1"/>
</dbReference>
<evidence type="ECO:0000256" key="6">
    <source>
        <dbReference type="SAM" id="Phobius"/>
    </source>
</evidence>
<feature type="transmembrane region" description="Helical" evidence="6">
    <location>
        <begin position="270"/>
        <end position="294"/>
    </location>
</feature>
<dbReference type="InterPro" id="IPR052159">
    <property type="entry name" value="Competence_DNA_uptake"/>
</dbReference>
<dbReference type="GO" id="GO:0030420">
    <property type="term" value="P:establishment of competence for transformation"/>
    <property type="evidence" value="ECO:0007669"/>
    <property type="project" value="InterPro"/>
</dbReference>
<feature type="transmembrane region" description="Helical" evidence="6">
    <location>
        <begin position="306"/>
        <end position="323"/>
    </location>
</feature>
<feature type="transmembrane region" description="Helical" evidence="6">
    <location>
        <begin position="238"/>
        <end position="258"/>
    </location>
</feature>
<dbReference type="RefSeq" id="WP_268780768.1">
    <property type="nucleotide sequence ID" value="NZ_JAPRAT010000026.1"/>
</dbReference>
<reference evidence="8" key="1">
    <citation type="submission" date="2022-11" db="EMBL/GenBank/DDBJ databases">
        <title>WGS of Natronobacillus azotifigens 24KS-1, an anaerobic diazotrophic haloalkaliphile from soda-rich habitats.</title>
        <authorList>
            <person name="Sorokin D.Y."/>
            <person name="Merkel A.Y."/>
        </authorList>
    </citation>
    <scope>NUCLEOTIDE SEQUENCE</scope>
    <source>
        <strain evidence="8">24KS-1</strain>
    </source>
</reference>
<evidence type="ECO:0000256" key="5">
    <source>
        <dbReference type="ARBA" id="ARBA00023136"/>
    </source>
</evidence>
<dbReference type="InterPro" id="IPR035681">
    <property type="entry name" value="ComA-like_MBL"/>
</dbReference>
<comment type="subcellular location">
    <subcellularLocation>
        <location evidence="1">Cell membrane</location>
        <topology evidence="1">Multi-pass membrane protein</topology>
    </subcellularLocation>
</comment>
<name>A0A9J6RF92_9BACI</name>
<dbReference type="Pfam" id="PF03772">
    <property type="entry name" value="Competence"/>
    <property type="match status" value="1"/>
</dbReference>
<dbReference type="PANTHER" id="PTHR30619">
    <property type="entry name" value="DNA INTERNALIZATION/COMPETENCE PROTEIN COMEC/REC2"/>
    <property type="match status" value="1"/>
</dbReference>
<keyword evidence="5 6" id="KW-0472">Membrane</keyword>
<dbReference type="SUPFAM" id="SSF56281">
    <property type="entry name" value="Metallo-hydrolase/oxidoreductase"/>
    <property type="match status" value="1"/>
</dbReference>
<proteinExistence type="predicted"/>
<feature type="transmembrane region" description="Helical" evidence="6">
    <location>
        <begin position="45"/>
        <end position="63"/>
    </location>
</feature>
<feature type="transmembrane region" description="Helical" evidence="6">
    <location>
        <begin position="358"/>
        <end position="378"/>
    </location>
</feature>
<dbReference type="NCBIfam" id="TIGR00360">
    <property type="entry name" value="ComEC_N-term"/>
    <property type="match status" value="1"/>
</dbReference>
<dbReference type="Pfam" id="PF13567">
    <property type="entry name" value="DUF4131"/>
    <property type="match status" value="1"/>
</dbReference>
<sequence>MKGNWHLLTIGALVGFYASRVNALHAYGVALIWLVAMFQTKRIKRGHICVILVVCIFFSYYYFPRLSPLDNIDNQPAITMFGKIDSEVDHKNDRTSFVFLEANTKEKILVTSFHNDSNGDESPSVPTKWQTGSTCQISGAKTIPPSSNNPGQFNYQQYLAQQKIHYQVTVTNPKNIVCDDSFSMRGSIYQYRQKIVKTIDKKLSSTSAMWMQSLLFGKVDALPDSVVELFRDWNLSHLLAISGLHIGVLGSFLYFFLLRTGIATKITSHYFIAVLLIFYPFLTGGSPSVWRAVLMMIIGFVCCKQHKLFTIVDLVSVVFLLLLLGNREIIYQIGFQYSFVVTYSLILSRRILSRYKKYFTVVFLVSMISMVSVLPIQISHFYTFQPLALLINVLFVPYFTTFVMPFLFFFFISLYLFPQSFLSLLDSIFVFIQDKMITLLFTVNDFFSAPIIVGECSIFFLLAFYLLFFAMMRFFDQKRYRKALVKTTCLTFLCIFLLVRPYLNPYGTVTMLDVGQADALVIELPYRKAVIIYDVGGTMMNDFQTPSDRVYRQVIKPYLHSRGIRKIDAIFLSHAHHDHIGSVPFLLDDFLVDLVITSEYFAMSKDLSTVFTDNNQTIITATQNDRIIINEHLFTVLSPAFDWQDKNDNSLVLLTEFGSLTWLLTGDITSIVEQNIIKSYPDLTIDVLRVPHHGSQTSTSEPFLGALQPQIALISVGENNRFQHPNAEVLKRLEDRDIPIYRTDVHGAIQYIFQESEQGGTFLPFIP</sequence>
<dbReference type="InterPro" id="IPR004477">
    <property type="entry name" value="ComEC_N"/>
</dbReference>
<evidence type="ECO:0000256" key="4">
    <source>
        <dbReference type="ARBA" id="ARBA00022989"/>
    </source>
</evidence>
<feature type="domain" description="Metallo-beta-lactamase" evidence="7">
    <location>
        <begin position="516"/>
        <end position="718"/>
    </location>
</feature>
<dbReference type="Pfam" id="PF00753">
    <property type="entry name" value="Lactamase_B"/>
    <property type="match status" value="1"/>
</dbReference>
<dbReference type="InterPro" id="IPR004797">
    <property type="entry name" value="Competence_ComEC/Rec2"/>
</dbReference>
<evidence type="ECO:0000256" key="1">
    <source>
        <dbReference type="ARBA" id="ARBA00004651"/>
    </source>
</evidence>
<dbReference type="GO" id="GO:0005886">
    <property type="term" value="C:plasma membrane"/>
    <property type="evidence" value="ECO:0007669"/>
    <property type="project" value="UniProtKB-SubCell"/>
</dbReference>